<name>A0AAN9DHI0_9TELE</name>
<dbReference type="AlphaFoldDB" id="A0AAN9DHI0"/>
<evidence type="ECO:0000256" key="5">
    <source>
        <dbReference type="ARBA" id="ARBA00022723"/>
    </source>
</evidence>
<evidence type="ECO:0000256" key="7">
    <source>
        <dbReference type="RuleBase" id="RU000356"/>
    </source>
</evidence>
<dbReference type="GO" id="GO:0042744">
    <property type="term" value="P:hydrogen peroxide catabolic process"/>
    <property type="evidence" value="ECO:0007669"/>
    <property type="project" value="TreeGrafter"/>
</dbReference>
<dbReference type="InterPro" id="IPR012292">
    <property type="entry name" value="Globin/Proto"/>
</dbReference>
<keyword evidence="2 7" id="KW-0813">Transport</keyword>
<dbReference type="GO" id="GO:0046872">
    <property type="term" value="F:metal ion binding"/>
    <property type="evidence" value="ECO:0007669"/>
    <property type="project" value="UniProtKB-KW"/>
</dbReference>
<comment type="similarity">
    <text evidence="1 7">Belongs to the globin family.</text>
</comment>
<dbReference type="PANTHER" id="PTHR11442:SF101">
    <property type="entry name" value="HEMOGLOBIN, BETA ADULT 2"/>
    <property type="match status" value="1"/>
</dbReference>
<keyword evidence="10" id="KW-1185">Reference proteome</keyword>
<dbReference type="GO" id="GO:0005833">
    <property type="term" value="C:hemoglobin complex"/>
    <property type="evidence" value="ECO:0007669"/>
    <property type="project" value="InterPro"/>
</dbReference>
<dbReference type="CDD" id="cd08925">
    <property type="entry name" value="Hb-beta-like"/>
    <property type="match status" value="1"/>
</dbReference>
<dbReference type="GO" id="GO:0031720">
    <property type="term" value="F:haptoglobin binding"/>
    <property type="evidence" value="ECO:0007669"/>
    <property type="project" value="TreeGrafter"/>
</dbReference>
<evidence type="ECO:0000256" key="2">
    <source>
        <dbReference type="ARBA" id="ARBA00022448"/>
    </source>
</evidence>
<feature type="domain" description="Globin" evidence="8">
    <location>
        <begin position="3"/>
        <end position="147"/>
    </location>
</feature>
<dbReference type="GO" id="GO:0004601">
    <property type="term" value="F:peroxidase activity"/>
    <property type="evidence" value="ECO:0007669"/>
    <property type="project" value="TreeGrafter"/>
</dbReference>
<dbReference type="GO" id="GO:0072562">
    <property type="term" value="C:blood microparticle"/>
    <property type="evidence" value="ECO:0007669"/>
    <property type="project" value="TreeGrafter"/>
</dbReference>
<dbReference type="InterPro" id="IPR002337">
    <property type="entry name" value="Hemoglobin_b"/>
</dbReference>
<gene>
    <name evidence="9" type="ORF">R3I93_001576</name>
</gene>
<dbReference type="InterPro" id="IPR050056">
    <property type="entry name" value="Hemoglobin_oxygen_transport"/>
</dbReference>
<dbReference type="GO" id="GO:0005344">
    <property type="term" value="F:oxygen carrier activity"/>
    <property type="evidence" value="ECO:0007669"/>
    <property type="project" value="UniProtKB-KW"/>
</dbReference>
<keyword evidence="5" id="KW-0479">Metal-binding</keyword>
<dbReference type="Proteomes" id="UP001364617">
    <property type="component" value="Unassembled WGS sequence"/>
</dbReference>
<dbReference type="GO" id="GO:0043177">
    <property type="term" value="F:organic acid binding"/>
    <property type="evidence" value="ECO:0007669"/>
    <property type="project" value="TreeGrafter"/>
</dbReference>
<evidence type="ECO:0000313" key="10">
    <source>
        <dbReference type="Proteomes" id="UP001364617"/>
    </source>
</evidence>
<reference evidence="9 10" key="1">
    <citation type="submission" date="2024-02" db="EMBL/GenBank/DDBJ databases">
        <title>Chromosome-level genome assembly of the Eurasian Minnow (Phoxinus phoxinus).</title>
        <authorList>
            <person name="Oriowo T.O."/>
            <person name="Martin S."/>
            <person name="Stange M."/>
            <person name="Chrysostomakis Y."/>
            <person name="Brown T."/>
            <person name="Winkler S."/>
            <person name="Kukowka S."/>
            <person name="Myers E.W."/>
            <person name="Bohne A."/>
        </authorList>
    </citation>
    <scope>NUCLEOTIDE SEQUENCE [LARGE SCALE GENOMIC DNA]</scope>
    <source>
        <strain evidence="9">ZFMK-TIS-60720</strain>
        <tissue evidence="9">Whole Organism</tissue>
    </source>
</reference>
<organism evidence="9 10">
    <name type="scientific">Phoxinus phoxinus</name>
    <name type="common">Eurasian minnow</name>
    <dbReference type="NCBI Taxonomy" id="58324"/>
    <lineage>
        <taxon>Eukaryota</taxon>
        <taxon>Metazoa</taxon>
        <taxon>Chordata</taxon>
        <taxon>Craniata</taxon>
        <taxon>Vertebrata</taxon>
        <taxon>Euteleostomi</taxon>
        <taxon>Actinopterygii</taxon>
        <taxon>Neopterygii</taxon>
        <taxon>Teleostei</taxon>
        <taxon>Ostariophysi</taxon>
        <taxon>Cypriniformes</taxon>
        <taxon>Leuciscidae</taxon>
        <taxon>Phoxininae</taxon>
        <taxon>Phoxinus</taxon>
    </lineage>
</organism>
<protein>
    <recommendedName>
        <fullName evidence="8">Globin domain-containing protein</fullName>
    </recommendedName>
</protein>
<dbReference type="PRINTS" id="PR00814">
    <property type="entry name" value="BETAHAEM"/>
</dbReference>
<dbReference type="SUPFAM" id="SSF46458">
    <property type="entry name" value="Globin-like"/>
    <property type="match status" value="1"/>
</dbReference>
<sequence>MVEWSDSERKTIASVWGKINVGEIGPQSLARLLIVYPWTQRYFGTFGDLSNAAAIQGNPKVAAHGKTVLNALDKAVKNLDNIKATYAQLSLLHFEKLNVDPGNFKLLANCLTIVAATAFGPAFTPAVQATWQKLLSVVVSALSSRYY</sequence>
<comment type="caution">
    <text evidence="9">The sequence shown here is derived from an EMBL/GenBank/DDBJ whole genome shotgun (WGS) entry which is preliminary data.</text>
</comment>
<dbReference type="GO" id="GO:0031838">
    <property type="term" value="C:haptoglobin-hemoglobin complex"/>
    <property type="evidence" value="ECO:0007669"/>
    <property type="project" value="TreeGrafter"/>
</dbReference>
<dbReference type="Pfam" id="PF00042">
    <property type="entry name" value="Globin"/>
    <property type="match status" value="1"/>
</dbReference>
<keyword evidence="4 7" id="KW-0561">Oxygen transport</keyword>
<dbReference type="Gene3D" id="1.10.490.10">
    <property type="entry name" value="Globins"/>
    <property type="match status" value="1"/>
</dbReference>
<dbReference type="InterPro" id="IPR000971">
    <property type="entry name" value="Globin"/>
</dbReference>
<proteinExistence type="inferred from homology"/>
<evidence type="ECO:0000259" key="8">
    <source>
        <dbReference type="PROSITE" id="PS01033"/>
    </source>
</evidence>
<dbReference type="EMBL" id="JAYKXH010000002">
    <property type="protein sequence ID" value="KAK7174404.1"/>
    <property type="molecule type" value="Genomic_DNA"/>
</dbReference>
<dbReference type="GO" id="GO:0019825">
    <property type="term" value="F:oxygen binding"/>
    <property type="evidence" value="ECO:0007669"/>
    <property type="project" value="InterPro"/>
</dbReference>
<dbReference type="PROSITE" id="PS01033">
    <property type="entry name" value="GLOBIN"/>
    <property type="match status" value="1"/>
</dbReference>
<evidence type="ECO:0000256" key="6">
    <source>
        <dbReference type="ARBA" id="ARBA00023004"/>
    </source>
</evidence>
<evidence type="ECO:0000313" key="9">
    <source>
        <dbReference type="EMBL" id="KAK7174404.1"/>
    </source>
</evidence>
<dbReference type="FunFam" id="1.10.490.10:FF:000001">
    <property type="entry name" value="Hemoglobin subunit beta"/>
    <property type="match status" value="1"/>
</dbReference>
<dbReference type="PANTHER" id="PTHR11442">
    <property type="entry name" value="HEMOGLOBIN FAMILY MEMBER"/>
    <property type="match status" value="1"/>
</dbReference>
<keyword evidence="3 7" id="KW-0349">Heme</keyword>
<keyword evidence="6" id="KW-0408">Iron</keyword>
<dbReference type="GO" id="GO:0020037">
    <property type="term" value="F:heme binding"/>
    <property type="evidence" value="ECO:0007669"/>
    <property type="project" value="InterPro"/>
</dbReference>
<accession>A0AAN9DHI0</accession>
<evidence type="ECO:0000256" key="1">
    <source>
        <dbReference type="ARBA" id="ARBA00008705"/>
    </source>
</evidence>
<evidence type="ECO:0000256" key="3">
    <source>
        <dbReference type="ARBA" id="ARBA00022617"/>
    </source>
</evidence>
<dbReference type="InterPro" id="IPR009050">
    <property type="entry name" value="Globin-like_sf"/>
</dbReference>
<evidence type="ECO:0000256" key="4">
    <source>
        <dbReference type="ARBA" id="ARBA00022621"/>
    </source>
</evidence>